<reference evidence="4 5" key="1">
    <citation type="submission" date="2024-07" db="EMBL/GenBank/DDBJ databases">
        <title>Novosphingobium kalidii RD2P27.</title>
        <authorList>
            <person name="Sun J.-Q."/>
        </authorList>
    </citation>
    <scope>NUCLEOTIDE SEQUENCE [LARGE SCALE GENOMIC DNA]</scope>
    <source>
        <strain evidence="4 5">RD2P27</strain>
    </source>
</reference>
<organism evidence="4 5">
    <name type="scientific">Novosphingobium kalidii</name>
    <dbReference type="NCBI Taxonomy" id="3230299"/>
    <lineage>
        <taxon>Bacteria</taxon>
        <taxon>Pseudomonadati</taxon>
        <taxon>Pseudomonadota</taxon>
        <taxon>Alphaproteobacteria</taxon>
        <taxon>Sphingomonadales</taxon>
        <taxon>Sphingomonadaceae</taxon>
        <taxon>Novosphingobium</taxon>
    </lineage>
</organism>
<dbReference type="InterPro" id="IPR015424">
    <property type="entry name" value="PyrdxlP-dep_Trfase"/>
</dbReference>
<keyword evidence="5" id="KW-1185">Reference proteome</keyword>
<feature type="domain" description="Aminotransferase class I/classII large" evidence="3">
    <location>
        <begin position="126"/>
        <end position="299"/>
    </location>
</feature>
<dbReference type="Gene3D" id="3.40.640.10">
    <property type="entry name" value="Type I PLP-dependent aspartate aminotransferase-like (Major domain)"/>
    <property type="match status" value="1"/>
</dbReference>
<name>A0ABV2CXL1_9SPHN</name>
<dbReference type="Gene3D" id="3.90.1150.10">
    <property type="entry name" value="Aspartate Aminotransferase, domain 1"/>
    <property type="match status" value="1"/>
</dbReference>
<dbReference type="PANTHER" id="PTHR42885:SF1">
    <property type="entry name" value="THREONINE-PHOSPHATE DECARBOXYLASE"/>
    <property type="match status" value="1"/>
</dbReference>
<dbReference type="RefSeq" id="WP_353982738.1">
    <property type="nucleotide sequence ID" value="NZ_JBEWLY010000007.1"/>
</dbReference>
<dbReference type="Pfam" id="PF00155">
    <property type="entry name" value="Aminotran_1_2"/>
    <property type="match status" value="1"/>
</dbReference>
<dbReference type="Proteomes" id="UP001548713">
    <property type="component" value="Unassembled WGS sequence"/>
</dbReference>
<evidence type="ECO:0000313" key="4">
    <source>
        <dbReference type="EMBL" id="MET1754333.1"/>
    </source>
</evidence>
<comment type="caution">
    <text evidence="4">The sequence shown here is derived from an EMBL/GenBank/DDBJ whole genome shotgun (WGS) entry which is preliminary data.</text>
</comment>
<dbReference type="PANTHER" id="PTHR42885">
    <property type="entry name" value="HISTIDINOL-PHOSPHATE AMINOTRANSFERASE-RELATED"/>
    <property type="match status" value="1"/>
</dbReference>
<dbReference type="InterPro" id="IPR015422">
    <property type="entry name" value="PyrdxlP-dep_Trfase_small"/>
</dbReference>
<evidence type="ECO:0000256" key="2">
    <source>
        <dbReference type="ARBA" id="ARBA00022898"/>
    </source>
</evidence>
<dbReference type="CDD" id="cd00609">
    <property type="entry name" value="AAT_like"/>
    <property type="match status" value="1"/>
</dbReference>
<dbReference type="SUPFAM" id="SSF53383">
    <property type="entry name" value="PLP-dependent transferases"/>
    <property type="match status" value="1"/>
</dbReference>
<comment type="cofactor">
    <cofactor evidence="1">
        <name>pyridoxal 5'-phosphate</name>
        <dbReference type="ChEBI" id="CHEBI:597326"/>
    </cofactor>
</comment>
<dbReference type="EMBL" id="JBEWLY010000007">
    <property type="protein sequence ID" value="MET1754333.1"/>
    <property type="molecule type" value="Genomic_DNA"/>
</dbReference>
<sequence length="332" mass="35781">MSEPLPFHGGRISDACARFGGKAEDWLDLSTGINPNAWPPPDFASPDWRALPDPGELARLESTAAAYFGTDPSLCLAVPGSEAGLRAVARILRLPARHLPLTYSTHKQAFAHAEPITGIEGAGRSPSVLVLANPNNPDGALIPREVLLAALEKQERYSGWLIVDEAFVDCAPEWSVADCVTENRRLIVTRSFGKFFGLAGVRLGFVLAPSDVLAQLRQMQGEWPVCAAALSFGTRAYADSDWIARTRAALPAAAAQLDEVLVRHGLARRGGSPLFRLVEASRAAQVFTALANLRILTRPFADHPQLLRFGLPRDVEDLARLDTALGQTDGHG</sequence>
<accession>A0ABV2CXL1</accession>
<dbReference type="InterPro" id="IPR004839">
    <property type="entry name" value="Aminotransferase_I/II_large"/>
</dbReference>
<evidence type="ECO:0000256" key="1">
    <source>
        <dbReference type="ARBA" id="ARBA00001933"/>
    </source>
</evidence>
<gene>
    <name evidence="4" type="ORF">ABVV53_02475</name>
</gene>
<dbReference type="InterPro" id="IPR015421">
    <property type="entry name" value="PyrdxlP-dep_Trfase_major"/>
</dbReference>
<evidence type="ECO:0000313" key="5">
    <source>
        <dbReference type="Proteomes" id="UP001548713"/>
    </source>
</evidence>
<protein>
    <submittedName>
        <fullName evidence="4">Threonine-phosphate decarboxylase</fullName>
    </submittedName>
</protein>
<proteinExistence type="predicted"/>
<keyword evidence="2" id="KW-0663">Pyridoxal phosphate</keyword>
<evidence type="ECO:0000259" key="3">
    <source>
        <dbReference type="Pfam" id="PF00155"/>
    </source>
</evidence>